<dbReference type="PANTHER" id="PTHR43236:SF2">
    <property type="entry name" value="BLL0069 PROTEIN"/>
    <property type="match status" value="1"/>
</dbReference>
<dbReference type="Pfam" id="PF06114">
    <property type="entry name" value="Peptidase_M78"/>
    <property type="match status" value="1"/>
</dbReference>
<dbReference type="STRING" id="634771.SAMN04488128_102712"/>
<dbReference type="AlphaFoldDB" id="A0A1T4R045"/>
<feature type="domain" description="IrrE N-terminal-like" evidence="1">
    <location>
        <begin position="31"/>
        <end position="165"/>
    </location>
</feature>
<reference evidence="3" key="1">
    <citation type="submission" date="2017-02" db="EMBL/GenBank/DDBJ databases">
        <authorList>
            <person name="Varghese N."/>
            <person name="Submissions S."/>
        </authorList>
    </citation>
    <scope>NUCLEOTIDE SEQUENCE [LARGE SCALE GENOMIC DNA]</scope>
    <source>
        <strain evidence="3">DSM 22224</strain>
    </source>
</reference>
<dbReference type="EMBL" id="FUWZ01000002">
    <property type="protein sequence ID" value="SKA09265.1"/>
    <property type="molecule type" value="Genomic_DNA"/>
</dbReference>
<dbReference type="InterPro" id="IPR052345">
    <property type="entry name" value="Rad_response_metalloprotease"/>
</dbReference>
<protein>
    <recommendedName>
        <fullName evidence="1">IrrE N-terminal-like domain-containing protein</fullName>
    </recommendedName>
</protein>
<dbReference type="PANTHER" id="PTHR43236">
    <property type="entry name" value="ANTITOXIN HIGA1"/>
    <property type="match status" value="1"/>
</dbReference>
<sequence length="171" mass="19355">MNIKLIHSKVNAVLKAASPITLPVDIESIAKKRGLDVLPYELGPDVSGLLAIKDGKGTIGYNSTETRVRRRFTIAHELGHYELHKEKSDLFVDKQFIYRSQNSPITVDHQIMEHEANYFASCILMPTDQVRKELEKMDIDLVSEEGIKHLAKVFEVSTTAMSLRIDKLGFF</sequence>
<accession>A0A1T4R045</accession>
<dbReference type="Gene3D" id="1.10.10.2910">
    <property type="match status" value="1"/>
</dbReference>
<proteinExistence type="predicted"/>
<gene>
    <name evidence="2" type="ORF">SAMN04488128_102712</name>
</gene>
<dbReference type="Proteomes" id="UP000190367">
    <property type="component" value="Unassembled WGS sequence"/>
</dbReference>
<evidence type="ECO:0000313" key="2">
    <source>
        <dbReference type="EMBL" id="SKA09265.1"/>
    </source>
</evidence>
<dbReference type="InterPro" id="IPR010359">
    <property type="entry name" value="IrrE_HExxH"/>
</dbReference>
<evidence type="ECO:0000259" key="1">
    <source>
        <dbReference type="Pfam" id="PF06114"/>
    </source>
</evidence>
<evidence type="ECO:0000313" key="3">
    <source>
        <dbReference type="Proteomes" id="UP000190367"/>
    </source>
</evidence>
<keyword evidence="3" id="KW-1185">Reference proteome</keyword>
<dbReference type="RefSeq" id="WP_078669229.1">
    <property type="nucleotide sequence ID" value="NZ_FUWZ01000002.1"/>
</dbReference>
<name>A0A1T4R045_9BACT</name>
<dbReference type="OrthoDB" id="9794834at2"/>
<organism evidence="2 3">
    <name type="scientific">Chitinophaga eiseniae</name>
    <dbReference type="NCBI Taxonomy" id="634771"/>
    <lineage>
        <taxon>Bacteria</taxon>
        <taxon>Pseudomonadati</taxon>
        <taxon>Bacteroidota</taxon>
        <taxon>Chitinophagia</taxon>
        <taxon>Chitinophagales</taxon>
        <taxon>Chitinophagaceae</taxon>
        <taxon>Chitinophaga</taxon>
    </lineage>
</organism>